<proteinExistence type="predicted"/>
<sequence>MSKISNNLTQEELAKIKFSSNDVNKITNNFNQLYLKDYKSQDFFGEIVKELCNIYNKEKSKGKDSESIIEILDQFLTEKKQNPNNIINWFLNDEINPT</sequence>
<gene>
    <name evidence="1" type="ORF">SCALOS_LOCUS5641</name>
</gene>
<evidence type="ECO:0000313" key="2">
    <source>
        <dbReference type="Proteomes" id="UP000789860"/>
    </source>
</evidence>
<dbReference type="EMBL" id="CAJVPM010009529">
    <property type="protein sequence ID" value="CAG8564913.1"/>
    <property type="molecule type" value="Genomic_DNA"/>
</dbReference>
<feature type="non-terminal residue" evidence="1">
    <location>
        <position position="98"/>
    </location>
</feature>
<name>A0ACA9M3B6_9GLOM</name>
<reference evidence="1" key="1">
    <citation type="submission" date="2021-06" db="EMBL/GenBank/DDBJ databases">
        <authorList>
            <person name="Kallberg Y."/>
            <person name="Tangrot J."/>
            <person name="Rosling A."/>
        </authorList>
    </citation>
    <scope>NUCLEOTIDE SEQUENCE</scope>
    <source>
        <strain evidence="1">AU212A</strain>
    </source>
</reference>
<comment type="caution">
    <text evidence="1">The sequence shown here is derived from an EMBL/GenBank/DDBJ whole genome shotgun (WGS) entry which is preliminary data.</text>
</comment>
<keyword evidence="2" id="KW-1185">Reference proteome</keyword>
<dbReference type="Proteomes" id="UP000789860">
    <property type="component" value="Unassembled WGS sequence"/>
</dbReference>
<protein>
    <submittedName>
        <fullName evidence="1">8044_t:CDS:1</fullName>
    </submittedName>
</protein>
<accession>A0ACA9M3B6</accession>
<evidence type="ECO:0000313" key="1">
    <source>
        <dbReference type="EMBL" id="CAG8564913.1"/>
    </source>
</evidence>
<organism evidence="1 2">
    <name type="scientific">Scutellospora calospora</name>
    <dbReference type="NCBI Taxonomy" id="85575"/>
    <lineage>
        <taxon>Eukaryota</taxon>
        <taxon>Fungi</taxon>
        <taxon>Fungi incertae sedis</taxon>
        <taxon>Mucoromycota</taxon>
        <taxon>Glomeromycotina</taxon>
        <taxon>Glomeromycetes</taxon>
        <taxon>Diversisporales</taxon>
        <taxon>Gigasporaceae</taxon>
        <taxon>Scutellospora</taxon>
    </lineage>
</organism>